<dbReference type="Proteomes" id="UP000187406">
    <property type="component" value="Unassembled WGS sequence"/>
</dbReference>
<dbReference type="OrthoDB" id="1080706at2759"/>
<feature type="compositionally biased region" description="Polar residues" evidence="1">
    <location>
        <begin position="374"/>
        <end position="385"/>
    </location>
</feature>
<feature type="region of interest" description="Disordered" evidence="1">
    <location>
        <begin position="234"/>
        <end position="271"/>
    </location>
</feature>
<feature type="compositionally biased region" description="Low complexity" evidence="1">
    <location>
        <begin position="336"/>
        <end position="345"/>
    </location>
</feature>
<dbReference type="PANTHER" id="PTHR34059:SF6">
    <property type="entry name" value="DUF4408 DOMAIN-CONTAINING PROTEIN"/>
    <property type="match status" value="1"/>
</dbReference>
<dbReference type="InParanoid" id="A0A1Q3CQB1"/>
<feature type="compositionally biased region" description="Polar residues" evidence="1">
    <location>
        <begin position="300"/>
        <end position="309"/>
    </location>
</feature>
<evidence type="ECO:0000313" key="4">
    <source>
        <dbReference type="Proteomes" id="UP000187406"/>
    </source>
</evidence>
<keyword evidence="2" id="KW-1133">Transmembrane helix</keyword>
<keyword evidence="2" id="KW-0472">Membrane</keyword>
<evidence type="ECO:0000256" key="1">
    <source>
        <dbReference type="SAM" id="MobiDB-lite"/>
    </source>
</evidence>
<dbReference type="FunCoup" id="A0A1Q3CQB1">
    <property type="interactions" value="1228"/>
</dbReference>
<feature type="region of interest" description="Disordered" evidence="1">
    <location>
        <begin position="372"/>
        <end position="393"/>
    </location>
</feature>
<evidence type="ECO:0000313" key="3">
    <source>
        <dbReference type="EMBL" id="GAV82446.1"/>
    </source>
</evidence>
<protein>
    <submittedName>
        <fullName evidence="3">DUF761 domain-containing protein</fullName>
    </submittedName>
</protein>
<evidence type="ECO:0000256" key="2">
    <source>
        <dbReference type="SAM" id="Phobius"/>
    </source>
</evidence>
<name>A0A1Q3CQB1_CEPFO</name>
<keyword evidence="4" id="KW-1185">Reference proteome</keyword>
<feature type="compositionally biased region" description="Polar residues" evidence="1">
    <location>
        <begin position="346"/>
        <end position="359"/>
    </location>
</feature>
<feature type="region of interest" description="Disordered" evidence="1">
    <location>
        <begin position="292"/>
        <end position="314"/>
    </location>
</feature>
<organism evidence="3 4">
    <name type="scientific">Cephalotus follicularis</name>
    <name type="common">Albany pitcher plant</name>
    <dbReference type="NCBI Taxonomy" id="3775"/>
    <lineage>
        <taxon>Eukaryota</taxon>
        <taxon>Viridiplantae</taxon>
        <taxon>Streptophyta</taxon>
        <taxon>Embryophyta</taxon>
        <taxon>Tracheophyta</taxon>
        <taxon>Spermatophyta</taxon>
        <taxon>Magnoliopsida</taxon>
        <taxon>eudicotyledons</taxon>
        <taxon>Gunneridae</taxon>
        <taxon>Pentapetalae</taxon>
        <taxon>rosids</taxon>
        <taxon>fabids</taxon>
        <taxon>Oxalidales</taxon>
        <taxon>Cephalotaceae</taxon>
        <taxon>Cephalotus</taxon>
    </lineage>
</organism>
<gene>
    <name evidence="3" type="ORF">CFOL_v3_25897</name>
</gene>
<dbReference type="PANTHER" id="PTHR34059">
    <property type="entry name" value="EXPRESSED PROTEIN"/>
    <property type="match status" value="1"/>
</dbReference>
<proteinExistence type="predicted"/>
<keyword evidence="2" id="KW-0812">Transmembrane</keyword>
<dbReference type="STRING" id="3775.A0A1Q3CQB1"/>
<accession>A0A1Q3CQB1</accession>
<comment type="caution">
    <text evidence="3">The sequence shown here is derived from an EMBL/GenBank/DDBJ whole genome shotgun (WGS) entry which is preliminary data.</text>
</comment>
<feature type="region of interest" description="Disordered" evidence="1">
    <location>
        <begin position="332"/>
        <end position="359"/>
    </location>
</feature>
<dbReference type="AlphaFoldDB" id="A0A1Q3CQB1"/>
<sequence length="621" mass="69311">MADSYCCSKPKFSPTPNRKLESSITRTKSYRHFICKFLFFASFIMALPLFPSQAPEFFNQTILTKFWELFHLLFIGIAVSYGLFSTRNVEMDSETKTQSHFDDSQSYVSKFFHVSSIFDDGENLYGSCEKTVWNPQYHKGESLGAVSNGSCASNQQHKPRFEISGNGFENPVRYDQRNVVQAWNSQYFQGRSLVVVANGNHATDEYGIPESVMGYKPLGLPVRSLRSRVKNPVDCELSDGNDSSESGSSSKCSSNSCDSSNNRKFGDLGPKNLEEKFNKTVIKRSPIPWRSRSLRMQMRENVSTATSPSHFRPLSVDETQFESLKSQSFQSTGCFSSQNSSTSHSPNRLSPSNTSSPLFSNSKMEEFIREKSFHQSYSPTSTSRAPVNGKASMNGLHSRRYTAFEKNVQQNFEDELEDLSGSKIEDSLNSKGLWLGSSELEIKPASLVKASSRGKSVRTLRASACNGKVMKLGEMHEDPVDDKLGKTSCNGVKAAYLGKNELESGGIESLSADTTMQSSDNICHMPNPTMSEYHKREVQQHSEKSVIDSAENSESEADDNLSRSDEEGLSELVCEAGEDHDDEVDKKAGEFIAKFREQIRLQKVASIDRSKGLNIRGNNFM</sequence>
<dbReference type="EMBL" id="BDDD01002643">
    <property type="protein sequence ID" value="GAV82446.1"/>
    <property type="molecule type" value="Genomic_DNA"/>
</dbReference>
<feature type="compositionally biased region" description="Basic and acidic residues" evidence="1">
    <location>
        <begin position="534"/>
        <end position="546"/>
    </location>
</feature>
<feature type="compositionally biased region" description="Low complexity" evidence="1">
    <location>
        <begin position="238"/>
        <end position="262"/>
    </location>
</feature>
<feature type="transmembrane region" description="Helical" evidence="2">
    <location>
        <begin position="33"/>
        <end position="54"/>
    </location>
</feature>
<reference evidence="4" key="1">
    <citation type="submission" date="2016-04" db="EMBL/GenBank/DDBJ databases">
        <title>Cephalotus genome sequencing.</title>
        <authorList>
            <person name="Fukushima K."/>
            <person name="Hasebe M."/>
            <person name="Fang X."/>
        </authorList>
    </citation>
    <scope>NUCLEOTIDE SEQUENCE [LARGE SCALE GENOMIC DNA]</scope>
    <source>
        <strain evidence="4">cv. St1</strain>
    </source>
</reference>
<dbReference type="InterPro" id="IPR008480">
    <property type="entry name" value="DUF761_pln"/>
</dbReference>
<feature type="region of interest" description="Disordered" evidence="1">
    <location>
        <begin position="534"/>
        <end position="583"/>
    </location>
</feature>
<dbReference type="Pfam" id="PF05553">
    <property type="entry name" value="DUF761"/>
    <property type="match status" value="1"/>
</dbReference>